<feature type="transmembrane region" description="Helical" evidence="6">
    <location>
        <begin position="71"/>
        <end position="99"/>
    </location>
</feature>
<evidence type="ECO:0000313" key="8">
    <source>
        <dbReference type="Proteomes" id="UP000248975"/>
    </source>
</evidence>
<protein>
    <submittedName>
        <fullName evidence="7">Colicin V production CvpA</fullName>
    </submittedName>
</protein>
<reference evidence="7 8" key="1">
    <citation type="submission" date="2017-08" db="EMBL/GenBank/DDBJ databases">
        <title>Infants hospitalized years apart are colonized by the same room-sourced microbial strains.</title>
        <authorList>
            <person name="Brooks B."/>
            <person name="Olm M.R."/>
            <person name="Firek B.A."/>
            <person name="Baker R."/>
            <person name="Thomas B.C."/>
            <person name="Morowitz M.J."/>
            <person name="Banfield J.F."/>
        </authorList>
    </citation>
    <scope>NUCLEOTIDE SEQUENCE [LARGE SCALE GENOMIC DNA]</scope>
    <source>
        <strain evidence="7">S2_003_000_R2_11</strain>
    </source>
</reference>
<keyword evidence="2 6" id="KW-0812">Transmembrane</keyword>
<evidence type="ECO:0000256" key="1">
    <source>
        <dbReference type="ARBA" id="ARBA00004141"/>
    </source>
</evidence>
<feature type="compositionally biased region" description="Low complexity" evidence="5">
    <location>
        <begin position="185"/>
        <end position="211"/>
    </location>
</feature>
<evidence type="ECO:0000256" key="2">
    <source>
        <dbReference type="ARBA" id="ARBA00022692"/>
    </source>
</evidence>
<organism evidence="7 8">
    <name type="scientific">Cereibacter sphaeroides</name>
    <name type="common">Rhodobacter sphaeroides</name>
    <dbReference type="NCBI Taxonomy" id="1063"/>
    <lineage>
        <taxon>Bacteria</taxon>
        <taxon>Pseudomonadati</taxon>
        <taxon>Pseudomonadota</taxon>
        <taxon>Alphaproteobacteria</taxon>
        <taxon>Rhodobacterales</taxon>
        <taxon>Paracoccaceae</taxon>
        <taxon>Cereibacter</taxon>
    </lineage>
</organism>
<comment type="caution">
    <text evidence="7">The sequence shown here is derived from an EMBL/GenBank/DDBJ whole genome shotgun (WGS) entry which is preliminary data.</text>
</comment>
<dbReference type="EMBL" id="QFQS01000001">
    <property type="protein sequence ID" value="PZQ99985.1"/>
    <property type="molecule type" value="Genomic_DNA"/>
</dbReference>
<dbReference type="InterPro" id="IPR003825">
    <property type="entry name" value="Colicin-V_CvpA"/>
</dbReference>
<dbReference type="GO" id="GO:0016020">
    <property type="term" value="C:membrane"/>
    <property type="evidence" value="ECO:0007669"/>
    <property type="project" value="UniProtKB-SubCell"/>
</dbReference>
<evidence type="ECO:0000256" key="5">
    <source>
        <dbReference type="SAM" id="MobiDB-lite"/>
    </source>
</evidence>
<feature type="transmembrane region" description="Helical" evidence="6">
    <location>
        <begin position="31"/>
        <end position="51"/>
    </location>
</feature>
<feature type="transmembrane region" description="Helical" evidence="6">
    <location>
        <begin position="6"/>
        <end position="24"/>
    </location>
</feature>
<dbReference type="InterPro" id="IPR052719">
    <property type="entry name" value="CvpA-like"/>
</dbReference>
<accession>A0A2W5SKY7</accession>
<feature type="transmembrane region" description="Helical" evidence="6">
    <location>
        <begin position="111"/>
        <end position="131"/>
    </location>
</feature>
<feature type="region of interest" description="Disordered" evidence="5">
    <location>
        <begin position="183"/>
        <end position="211"/>
    </location>
</feature>
<dbReference type="PANTHER" id="PTHR36926">
    <property type="entry name" value="COLICIN V PRODUCTION PROTEIN"/>
    <property type="match status" value="1"/>
</dbReference>
<comment type="subcellular location">
    <subcellularLocation>
        <location evidence="1">Membrane</location>
        <topology evidence="1">Multi-pass membrane protein</topology>
    </subcellularLocation>
</comment>
<dbReference type="AlphaFoldDB" id="A0A2W5SKY7"/>
<dbReference type="Proteomes" id="UP000248975">
    <property type="component" value="Unassembled WGS sequence"/>
</dbReference>
<evidence type="ECO:0000256" key="3">
    <source>
        <dbReference type="ARBA" id="ARBA00022989"/>
    </source>
</evidence>
<gene>
    <name evidence="7" type="ORF">DI533_05005</name>
</gene>
<name>A0A2W5SKY7_CERSP</name>
<dbReference type="PANTHER" id="PTHR36926:SF1">
    <property type="entry name" value="COLICIN V PRODUCTION PROTEIN"/>
    <property type="match status" value="1"/>
</dbReference>
<evidence type="ECO:0000256" key="4">
    <source>
        <dbReference type="ARBA" id="ARBA00023136"/>
    </source>
</evidence>
<proteinExistence type="predicted"/>
<evidence type="ECO:0000313" key="7">
    <source>
        <dbReference type="EMBL" id="PZQ99985.1"/>
    </source>
</evidence>
<keyword evidence="3 6" id="KW-1133">Transmembrane helix</keyword>
<keyword evidence="4 6" id="KW-0472">Membrane</keyword>
<dbReference type="Pfam" id="PF02674">
    <property type="entry name" value="Colicin_V"/>
    <property type="match status" value="1"/>
</dbReference>
<sequence length="211" mass="21798">MTGFTLIDAIVAAVIVLSAILAYSRGLVREGMAIVGWAGAAVVAYIFAPQAEPLVKELPVIGEFLADSCELSIIAAFAAVFAICLVIASLFTPLFSSAVQRSVLGGLDQGLGFLFGVVRGILLVAVAFIVYDRVVASDTIPMVDNSRSAKVFASFQDGLNDSIPEDAPGWIVGRYEQLVSSCGGPATPVEPTTPPATEAAPADNAPAEPAN</sequence>
<evidence type="ECO:0000256" key="6">
    <source>
        <dbReference type="SAM" id="Phobius"/>
    </source>
</evidence>
<dbReference type="GO" id="GO:0009403">
    <property type="term" value="P:toxin biosynthetic process"/>
    <property type="evidence" value="ECO:0007669"/>
    <property type="project" value="InterPro"/>
</dbReference>